<dbReference type="GO" id="GO:0006276">
    <property type="term" value="P:plasmid maintenance"/>
    <property type="evidence" value="ECO:0007669"/>
    <property type="project" value="InterPro"/>
</dbReference>
<evidence type="ECO:0000256" key="7">
    <source>
        <dbReference type="ARBA" id="ARBA00033135"/>
    </source>
</evidence>
<keyword evidence="4" id="KW-0805">Transcription regulation</keyword>
<keyword evidence="9" id="KW-1185">Reference proteome</keyword>
<reference evidence="8 9" key="1">
    <citation type="submission" date="2018-09" db="EMBL/GenBank/DDBJ databases">
        <authorList>
            <person name="Zhu H."/>
        </authorList>
    </citation>
    <scope>NUCLEOTIDE SEQUENCE [LARGE SCALE GENOMIC DNA]</scope>
    <source>
        <strain evidence="8 9">K2W22B-5</strain>
    </source>
</reference>
<comment type="similarity">
    <text evidence="1">Belongs to the CcdB toxin family.</text>
</comment>
<evidence type="ECO:0000256" key="1">
    <source>
        <dbReference type="ARBA" id="ARBA00005230"/>
    </source>
</evidence>
<dbReference type="SUPFAM" id="SSF50118">
    <property type="entry name" value="Cell growth inhibitor/plasmid maintenance toxic component"/>
    <property type="match status" value="1"/>
</dbReference>
<evidence type="ECO:0000313" key="9">
    <source>
        <dbReference type="Proteomes" id="UP000283458"/>
    </source>
</evidence>
<dbReference type="Pfam" id="PF01845">
    <property type="entry name" value="CcdB"/>
    <property type="match status" value="1"/>
</dbReference>
<evidence type="ECO:0000256" key="2">
    <source>
        <dbReference type="ARBA" id="ARBA00015075"/>
    </source>
</evidence>
<proteinExistence type="inferred from homology"/>
<evidence type="ECO:0000256" key="5">
    <source>
        <dbReference type="ARBA" id="ARBA00023163"/>
    </source>
</evidence>
<protein>
    <recommendedName>
        <fullName evidence="2">Toxin CcdB</fullName>
    </recommendedName>
    <alternativeName>
        <fullName evidence="7">Cytotoxic protein CcdB</fullName>
    </alternativeName>
    <alternativeName>
        <fullName evidence="6">Protein LetD</fullName>
    </alternativeName>
</protein>
<dbReference type="Proteomes" id="UP000283458">
    <property type="component" value="Unassembled WGS sequence"/>
</dbReference>
<accession>A0A418VVG3</accession>
<keyword evidence="5" id="KW-0804">Transcription</keyword>
<comment type="caution">
    <text evidence="8">The sequence shown here is derived from an EMBL/GenBank/DDBJ whole genome shotgun (WGS) entry which is preliminary data.</text>
</comment>
<evidence type="ECO:0000256" key="4">
    <source>
        <dbReference type="ARBA" id="ARBA00023015"/>
    </source>
</evidence>
<dbReference type="AlphaFoldDB" id="A0A418VVG3"/>
<organism evidence="8 9">
    <name type="scientific">Azospirillum cavernae</name>
    <dbReference type="NCBI Taxonomy" id="2320860"/>
    <lineage>
        <taxon>Bacteria</taxon>
        <taxon>Pseudomonadati</taxon>
        <taxon>Pseudomonadota</taxon>
        <taxon>Alphaproteobacteria</taxon>
        <taxon>Rhodospirillales</taxon>
        <taxon>Azospirillaceae</taxon>
        <taxon>Azospirillum</taxon>
    </lineage>
</organism>
<dbReference type="GO" id="GO:0008657">
    <property type="term" value="F:DNA topoisomerase type II (double strand cut, ATP-hydrolyzing) inhibitor activity"/>
    <property type="evidence" value="ECO:0007669"/>
    <property type="project" value="InterPro"/>
</dbReference>
<sequence length="106" mass="11570">MRFLDVCRNPVAGSRRDHPVPYLLIVQGDYVEVSRSKLVVPLVRQAKAPKPIRDIMPVVTVADETFVAMTPEMAAVAVSDIGPVVASLLTARAEIRRAIDVLTGDF</sequence>
<evidence type="ECO:0000256" key="6">
    <source>
        <dbReference type="ARBA" id="ARBA00029628"/>
    </source>
</evidence>
<dbReference type="InterPro" id="IPR011067">
    <property type="entry name" value="Plasmid_toxin/cell-grow_inhib"/>
</dbReference>
<dbReference type="RefSeq" id="WP_119831241.1">
    <property type="nucleotide sequence ID" value="NZ_QYUL01000002.1"/>
</dbReference>
<dbReference type="InterPro" id="IPR002712">
    <property type="entry name" value="CcdB"/>
</dbReference>
<evidence type="ECO:0000313" key="8">
    <source>
        <dbReference type="EMBL" id="RJF81152.1"/>
    </source>
</evidence>
<gene>
    <name evidence="8" type="ORF">D3877_13100</name>
</gene>
<dbReference type="Gene3D" id="2.30.30.110">
    <property type="match status" value="1"/>
</dbReference>
<name>A0A418VVG3_9PROT</name>
<evidence type="ECO:0000256" key="3">
    <source>
        <dbReference type="ARBA" id="ARBA00022491"/>
    </source>
</evidence>
<keyword evidence="3" id="KW-0678">Repressor</keyword>
<dbReference type="EMBL" id="QYUL01000002">
    <property type="protein sequence ID" value="RJF81152.1"/>
    <property type="molecule type" value="Genomic_DNA"/>
</dbReference>